<evidence type="ECO:0000313" key="2">
    <source>
        <dbReference type="Proteomes" id="UP000053105"/>
    </source>
</evidence>
<name>A0A0N0BD97_9HYME</name>
<organism evidence="1 2">
    <name type="scientific">Melipona quadrifasciata</name>
    <dbReference type="NCBI Taxonomy" id="166423"/>
    <lineage>
        <taxon>Eukaryota</taxon>
        <taxon>Metazoa</taxon>
        <taxon>Ecdysozoa</taxon>
        <taxon>Arthropoda</taxon>
        <taxon>Hexapoda</taxon>
        <taxon>Insecta</taxon>
        <taxon>Pterygota</taxon>
        <taxon>Neoptera</taxon>
        <taxon>Endopterygota</taxon>
        <taxon>Hymenoptera</taxon>
        <taxon>Apocrita</taxon>
        <taxon>Aculeata</taxon>
        <taxon>Apoidea</taxon>
        <taxon>Anthophila</taxon>
        <taxon>Apidae</taxon>
        <taxon>Melipona</taxon>
    </lineage>
</organism>
<dbReference type="Proteomes" id="UP000053105">
    <property type="component" value="Unassembled WGS sequence"/>
</dbReference>
<sequence length="86" mass="9894">MEKFTRNLPLFVSFPPWNELMKVSKKLNMSKLYDPDLATFLFFFITESDFNGGNSENWASSGATPMQRKLAIEEMVEKSLPTEINP</sequence>
<accession>A0A0N0BD97</accession>
<dbReference type="EMBL" id="KQ435876">
    <property type="protein sequence ID" value="KOX70154.1"/>
    <property type="molecule type" value="Genomic_DNA"/>
</dbReference>
<gene>
    <name evidence="1" type="ORF">WN51_04894</name>
</gene>
<keyword evidence="2" id="KW-1185">Reference proteome</keyword>
<reference evidence="1 2" key="1">
    <citation type="submission" date="2015-07" db="EMBL/GenBank/DDBJ databases">
        <title>The genome of Melipona quadrifasciata.</title>
        <authorList>
            <person name="Pan H."/>
            <person name="Kapheim K."/>
        </authorList>
    </citation>
    <scope>NUCLEOTIDE SEQUENCE [LARGE SCALE GENOMIC DNA]</scope>
    <source>
        <strain evidence="1">0111107301</strain>
        <tissue evidence="1">Whole body</tissue>
    </source>
</reference>
<evidence type="ECO:0000313" key="1">
    <source>
        <dbReference type="EMBL" id="KOX70154.1"/>
    </source>
</evidence>
<dbReference type="AlphaFoldDB" id="A0A0N0BD97"/>
<protein>
    <submittedName>
        <fullName evidence="1">Uncharacterized protein</fullName>
    </submittedName>
</protein>
<proteinExistence type="predicted"/>